<feature type="domain" description="Polymerase/histidinol phosphatase N-terminal" evidence="1">
    <location>
        <begin position="15"/>
        <end position="80"/>
    </location>
</feature>
<dbReference type="GO" id="GO:0004534">
    <property type="term" value="F:5'-3' RNA exonuclease activity"/>
    <property type="evidence" value="ECO:0007669"/>
    <property type="project" value="TreeGrafter"/>
</dbReference>
<dbReference type="Pfam" id="PF02811">
    <property type="entry name" value="PHP"/>
    <property type="match status" value="1"/>
</dbReference>
<sequence length="288" mass="31200">MSQLRQPPVESSGLVDLHAHTIFSDGLFTPEALVAEAARLKLTAVAITDHDSVGGVDRAIAAGRQHQLEVVPGVELSCNTNGVDVHVLAYYVDYTQPGVQEFFEMVRQKRAERSEKMVTKMKELGVNISVEQVRAQAQGAATGRPHVAQALVEAGAVRTIEEAFQRYIGYDGPAYFPKMQLTPKEAVDFVHRHGGLAVVAHPGTYHNDAAVYSTIAAGADGIEVWHPDHAPRNVDHYRELATKNGLLMTGGSDCHGGRKLGKVYLGSVTVPYSCLQAVKNLRDKLARG</sequence>
<comment type="caution">
    <text evidence="2">The sequence shown here is derived from an EMBL/GenBank/DDBJ whole genome shotgun (WGS) entry which is preliminary data.</text>
</comment>
<dbReference type="CDD" id="cd07438">
    <property type="entry name" value="PHP_HisPPase_AMP"/>
    <property type="match status" value="1"/>
</dbReference>
<dbReference type="InterPro" id="IPR004013">
    <property type="entry name" value="PHP_dom"/>
</dbReference>
<name>A0A938BTY3_UNCW3</name>
<dbReference type="PANTHER" id="PTHR42924">
    <property type="entry name" value="EXONUCLEASE"/>
    <property type="match status" value="1"/>
</dbReference>
<evidence type="ECO:0000313" key="2">
    <source>
        <dbReference type="EMBL" id="MBM3332399.1"/>
    </source>
</evidence>
<proteinExistence type="predicted"/>
<dbReference type="SMART" id="SM00481">
    <property type="entry name" value="POLIIIAc"/>
    <property type="match status" value="1"/>
</dbReference>
<dbReference type="InterPro" id="IPR003141">
    <property type="entry name" value="Pol/His_phosphatase_N"/>
</dbReference>
<dbReference type="GO" id="GO:0035312">
    <property type="term" value="F:5'-3' DNA exonuclease activity"/>
    <property type="evidence" value="ECO:0007669"/>
    <property type="project" value="TreeGrafter"/>
</dbReference>
<protein>
    <submittedName>
        <fullName evidence="2">PHP domain-containing protein</fullName>
    </submittedName>
</protein>
<evidence type="ECO:0000259" key="1">
    <source>
        <dbReference type="SMART" id="SM00481"/>
    </source>
</evidence>
<evidence type="ECO:0000313" key="3">
    <source>
        <dbReference type="Proteomes" id="UP000779900"/>
    </source>
</evidence>
<dbReference type="InterPro" id="IPR016195">
    <property type="entry name" value="Pol/histidinol_Pase-like"/>
</dbReference>
<dbReference type="Proteomes" id="UP000779900">
    <property type="component" value="Unassembled WGS sequence"/>
</dbReference>
<reference evidence="2" key="1">
    <citation type="submission" date="2019-03" db="EMBL/GenBank/DDBJ databases">
        <title>Lake Tanganyika Metagenome-Assembled Genomes (MAGs).</title>
        <authorList>
            <person name="Tran P."/>
        </authorList>
    </citation>
    <scope>NUCLEOTIDE SEQUENCE</scope>
    <source>
        <strain evidence="2">K_DeepCast_150m_m2_040</strain>
    </source>
</reference>
<dbReference type="SUPFAM" id="SSF89550">
    <property type="entry name" value="PHP domain-like"/>
    <property type="match status" value="1"/>
</dbReference>
<dbReference type="Gene3D" id="1.10.150.650">
    <property type="match status" value="1"/>
</dbReference>
<gene>
    <name evidence="2" type="ORF">FJY68_11230</name>
</gene>
<organism evidence="2 3">
    <name type="scientific">candidate division WOR-3 bacterium</name>
    <dbReference type="NCBI Taxonomy" id="2052148"/>
    <lineage>
        <taxon>Bacteria</taxon>
        <taxon>Bacteria division WOR-3</taxon>
    </lineage>
</organism>
<dbReference type="Gene3D" id="3.20.20.140">
    <property type="entry name" value="Metal-dependent hydrolases"/>
    <property type="match status" value="1"/>
</dbReference>
<dbReference type="EMBL" id="VGIR01000083">
    <property type="protein sequence ID" value="MBM3332399.1"/>
    <property type="molecule type" value="Genomic_DNA"/>
</dbReference>
<dbReference type="InterPro" id="IPR052018">
    <property type="entry name" value="PHP_domain"/>
</dbReference>
<dbReference type="AlphaFoldDB" id="A0A938BTY3"/>
<dbReference type="Pfam" id="PF13263">
    <property type="entry name" value="PHP_C"/>
    <property type="match status" value="1"/>
</dbReference>
<dbReference type="PANTHER" id="PTHR42924:SF3">
    <property type="entry name" value="POLYMERASE_HISTIDINOL PHOSPHATASE N-TERMINAL DOMAIN-CONTAINING PROTEIN"/>
    <property type="match status" value="1"/>
</dbReference>
<accession>A0A938BTY3</accession>